<dbReference type="EMBL" id="KZ559128">
    <property type="protein sequence ID" value="PLB39641.1"/>
    <property type="molecule type" value="Genomic_DNA"/>
</dbReference>
<dbReference type="RefSeq" id="XP_024673653.1">
    <property type="nucleotide sequence ID" value="XM_024816234.1"/>
</dbReference>
<dbReference type="Proteomes" id="UP000234585">
    <property type="component" value="Unassembled WGS sequence"/>
</dbReference>
<organism evidence="1 2">
    <name type="scientific">Aspergillus candidus</name>
    <dbReference type="NCBI Taxonomy" id="41067"/>
    <lineage>
        <taxon>Eukaryota</taxon>
        <taxon>Fungi</taxon>
        <taxon>Dikarya</taxon>
        <taxon>Ascomycota</taxon>
        <taxon>Pezizomycotina</taxon>
        <taxon>Eurotiomycetes</taxon>
        <taxon>Eurotiomycetidae</taxon>
        <taxon>Eurotiales</taxon>
        <taxon>Aspergillaceae</taxon>
        <taxon>Aspergillus</taxon>
        <taxon>Aspergillus subgen. Circumdati</taxon>
    </lineage>
</organism>
<keyword evidence="2" id="KW-1185">Reference proteome</keyword>
<name>A0A2I2FG99_ASPCN</name>
<dbReference type="AlphaFoldDB" id="A0A2I2FG99"/>
<protein>
    <submittedName>
        <fullName evidence="1">Uncharacterized protein</fullName>
    </submittedName>
</protein>
<dbReference type="InterPro" id="IPR035979">
    <property type="entry name" value="RBD_domain_sf"/>
</dbReference>
<accession>A0A2I2FG99</accession>
<dbReference type="GO" id="GO:0003676">
    <property type="term" value="F:nucleic acid binding"/>
    <property type="evidence" value="ECO:0007669"/>
    <property type="project" value="InterPro"/>
</dbReference>
<dbReference type="STRING" id="41067.A0A2I2FG99"/>
<dbReference type="SUPFAM" id="SSF54928">
    <property type="entry name" value="RNA-binding domain, RBD"/>
    <property type="match status" value="1"/>
</dbReference>
<dbReference type="OrthoDB" id="4444689at2759"/>
<sequence>MPYRAELTFPVDSLRQTSIVHKGSPKLSLHLDPQIERLLHGKIELREVQRVMIPLIATLSDILAISTPGLGVTTACMEALLGAVQRGQYHAFATCPPFYAGVDLNSEIQCVVFYIPPPTITHTITGRLRLTAAGGEMITILDPEAKEETERMKDVRRELRDLQHSHASVFDNTTGPRPSLNSSTAASSKLIICELANEMNVQNLMGALRRFQPVCAVIAQARLENPKSVTTSFVWFPTEPLATLCLSEIGGARLCGTIVMAGYALEKKGKR</sequence>
<dbReference type="GeneID" id="36523394"/>
<reference evidence="1 2" key="1">
    <citation type="submission" date="2017-12" db="EMBL/GenBank/DDBJ databases">
        <authorList>
            <consortium name="DOE Joint Genome Institute"/>
            <person name="Haridas S."/>
            <person name="Kjaerbolling I."/>
            <person name="Vesth T.C."/>
            <person name="Frisvad J.C."/>
            <person name="Nybo J.L."/>
            <person name="Theobald S."/>
            <person name="Kuo A."/>
            <person name="Bowyer P."/>
            <person name="Matsuda Y."/>
            <person name="Mondo S."/>
            <person name="Lyhne E.K."/>
            <person name="Kogle M.E."/>
            <person name="Clum A."/>
            <person name="Lipzen A."/>
            <person name="Salamov A."/>
            <person name="Ngan C.Y."/>
            <person name="Daum C."/>
            <person name="Chiniquy J."/>
            <person name="Barry K."/>
            <person name="LaButti K."/>
            <person name="Simmons B.A."/>
            <person name="Magnuson J.K."/>
            <person name="Mortensen U.H."/>
            <person name="Larsen T.O."/>
            <person name="Grigoriev I.V."/>
            <person name="Baker S.E."/>
            <person name="Andersen M.R."/>
            <person name="Nordberg H.P."/>
            <person name="Cantor M.N."/>
            <person name="Hua S.X."/>
        </authorList>
    </citation>
    <scope>NUCLEOTIDE SEQUENCE [LARGE SCALE GENOMIC DNA]</scope>
    <source>
        <strain evidence="1 2">CBS 102.13</strain>
    </source>
</reference>
<proteinExistence type="predicted"/>
<gene>
    <name evidence="1" type="ORF">BDW47DRAFT_124327</name>
</gene>
<evidence type="ECO:0000313" key="2">
    <source>
        <dbReference type="Proteomes" id="UP000234585"/>
    </source>
</evidence>
<evidence type="ECO:0000313" key="1">
    <source>
        <dbReference type="EMBL" id="PLB39641.1"/>
    </source>
</evidence>